<evidence type="ECO:0000313" key="2">
    <source>
        <dbReference type="EMBL" id="EGK72121.1"/>
    </source>
</evidence>
<sequence length="89" mass="9617">MLEGPDVKADRIVIAQTAEALNRIRGSGASPRRGLLGEGGSFPVGSPAKRRMDTRYAVLRGLRWAWTGFGYTASDIDASMSGLQDLKHQ</sequence>
<dbReference type="STRING" id="1000565.METUNv1_01593"/>
<dbReference type="AlphaFoldDB" id="F5RBF0"/>
<comment type="caution">
    <text evidence="2">The sequence shown here is derived from an EMBL/GenBank/DDBJ whole genome shotgun (WGS) entry which is preliminary data.</text>
</comment>
<proteinExistence type="predicted"/>
<evidence type="ECO:0000256" key="1">
    <source>
        <dbReference type="SAM" id="MobiDB-lite"/>
    </source>
</evidence>
<feature type="region of interest" description="Disordered" evidence="1">
    <location>
        <begin position="26"/>
        <end position="48"/>
    </location>
</feature>
<protein>
    <submittedName>
        <fullName evidence="2">Uncharacterized protein</fullName>
    </submittedName>
</protein>
<gene>
    <name evidence="2" type="ORF">METUNv1_01593</name>
</gene>
<organism evidence="2 3">
    <name type="scientific">Methyloversatilis universalis (strain ATCC BAA-1314 / DSM 25237 / JCM 13912 / CCUG 52030 / FAM5)</name>
    <dbReference type="NCBI Taxonomy" id="1000565"/>
    <lineage>
        <taxon>Bacteria</taxon>
        <taxon>Pseudomonadati</taxon>
        <taxon>Pseudomonadota</taxon>
        <taxon>Betaproteobacteria</taxon>
        <taxon>Nitrosomonadales</taxon>
        <taxon>Sterolibacteriaceae</taxon>
        <taxon>Methyloversatilis</taxon>
    </lineage>
</organism>
<keyword evidence="3" id="KW-1185">Reference proteome</keyword>
<name>F5RBF0_METUF</name>
<accession>F5RBF0</accession>
<dbReference type="EMBL" id="AFHG01000043">
    <property type="protein sequence ID" value="EGK72121.1"/>
    <property type="molecule type" value="Genomic_DNA"/>
</dbReference>
<dbReference type="Proteomes" id="UP000005019">
    <property type="component" value="Unassembled WGS sequence"/>
</dbReference>
<evidence type="ECO:0000313" key="3">
    <source>
        <dbReference type="Proteomes" id="UP000005019"/>
    </source>
</evidence>
<reference evidence="2 3" key="1">
    <citation type="journal article" date="2011" name="J. Bacteriol.">
        <title>Genome sequence of Methyloversatilis universalis FAM5T, a methylotrophic representative of the order Rhodocyclales.</title>
        <authorList>
            <person name="Kittichotirat W."/>
            <person name="Good N.M."/>
            <person name="Hall R."/>
            <person name="Bringel F."/>
            <person name="Lajus A."/>
            <person name="Medigue C."/>
            <person name="Smalley N.E."/>
            <person name="Beck D."/>
            <person name="Bumgarner R."/>
            <person name="Vuilleumier S."/>
            <person name="Kalyuzhnaya M.G."/>
        </authorList>
    </citation>
    <scope>NUCLEOTIDE SEQUENCE [LARGE SCALE GENOMIC DNA]</scope>
    <source>
        <strain evidence="3">ATCC BAA-1314 / JCM 13912 / FAM5</strain>
    </source>
</reference>